<dbReference type="HAMAP" id="MF_01576">
    <property type="entry name" value="THF_DHG_CYH"/>
    <property type="match status" value="1"/>
</dbReference>
<dbReference type="SUPFAM" id="SSF53223">
    <property type="entry name" value="Aminoacid dehydrogenase-like, N-terminal domain"/>
    <property type="match status" value="1"/>
</dbReference>
<keyword evidence="6 12" id="KW-0378">Hydrolase</keyword>
<dbReference type="GO" id="GO:0004477">
    <property type="term" value="F:methenyltetrahydrofolate cyclohydrolase activity"/>
    <property type="evidence" value="ECO:0007669"/>
    <property type="project" value="UniProtKB-UniRule"/>
</dbReference>
<dbReference type="Pfam" id="PF00763">
    <property type="entry name" value="THF_DHG_CYH"/>
    <property type="match status" value="1"/>
</dbReference>
<proteinExistence type="inferred from homology"/>
<dbReference type="GO" id="GO:0000105">
    <property type="term" value="P:L-histidine biosynthetic process"/>
    <property type="evidence" value="ECO:0007669"/>
    <property type="project" value="UniProtKB-KW"/>
</dbReference>
<reference evidence="15 16" key="1">
    <citation type="submission" date="2020-08" db="EMBL/GenBank/DDBJ databases">
        <title>Genome sequencing of Purple Non-Sulfur Bacteria from various extreme environments.</title>
        <authorList>
            <person name="Mayer M."/>
        </authorList>
    </citation>
    <scope>NUCLEOTIDE SEQUENCE [LARGE SCALE GENOMIC DNA]</scope>
    <source>
        <strain evidence="15 16">JA131</strain>
    </source>
</reference>
<sequence length="300" mass="32597">MARGARILEGEHTAQEILRDVRQQVRDLDDEHRLTVTLAFVVVGDNPATLQLIANKKARAEDAGLRTELHTLPADTADGEVITVIDGLNHDPGVHGILIQHHMPRYRDARRLIEAVDPAKDVDGFHTANAGLLATDVPAFVPCDALAGVHLLKEHVDPRPVGWHAVVVGDTHRTGRPSARLLLGERCTVTIAHEDTRDLADICKQADILFAATNRAGMIRAHHVKPGAAVFDLGRSRITVNGELRIVGDVRFDEVREVAGWVTPVPGGLGPVAVAMLMRNVVTACRRQKRLDARGARHAG</sequence>
<accession>A0A7W6RDQ5</accession>
<evidence type="ECO:0000256" key="9">
    <source>
        <dbReference type="ARBA" id="ARBA00023102"/>
    </source>
</evidence>
<dbReference type="PRINTS" id="PR00085">
    <property type="entry name" value="THFDHDRGNASE"/>
</dbReference>
<evidence type="ECO:0000256" key="5">
    <source>
        <dbReference type="ARBA" id="ARBA00022755"/>
    </source>
</evidence>
<dbReference type="CDD" id="cd01080">
    <property type="entry name" value="NAD_bind_m-THF_DH_Cyclohyd"/>
    <property type="match status" value="1"/>
</dbReference>
<evidence type="ECO:0000256" key="3">
    <source>
        <dbReference type="ARBA" id="ARBA00022563"/>
    </source>
</evidence>
<comment type="catalytic activity">
    <reaction evidence="12">
        <text>(6R)-5,10-methenyltetrahydrofolate + H2O = (6R)-10-formyltetrahydrofolate + H(+)</text>
        <dbReference type="Rhea" id="RHEA:23700"/>
        <dbReference type="ChEBI" id="CHEBI:15377"/>
        <dbReference type="ChEBI" id="CHEBI:15378"/>
        <dbReference type="ChEBI" id="CHEBI:57455"/>
        <dbReference type="ChEBI" id="CHEBI:195366"/>
        <dbReference type="EC" id="3.5.4.9"/>
    </reaction>
</comment>
<comment type="pathway">
    <text evidence="1 12">One-carbon metabolism; tetrahydrofolate interconversion.</text>
</comment>
<evidence type="ECO:0000256" key="1">
    <source>
        <dbReference type="ARBA" id="ARBA00004777"/>
    </source>
</evidence>
<evidence type="ECO:0000256" key="12">
    <source>
        <dbReference type="HAMAP-Rule" id="MF_01576"/>
    </source>
</evidence>
<evidence type="ECO:0000256" key="8">
    <source>
        <dbReference type="ARBA" id="ARBA00023002"/>
    </source>
</evidence>
<dbReference type="InterPro" id="IPR020631">
    <property type="entry name" value="THF_DH/CycHdrlase_NAD-bd_dom"/>
</dbReference>
<keyword evidence="7 12" id="KW-0521">NADP</keyword>
<dbReference type="InterPro" id="IPR020630">
    <property type="entry name" value="THF_DH/CycHdrlase_cat_dom"/>
</dbReference>
<comment type="subunit">
    <text evidence="2 12">Homodimer.</text>
</comment>
<comment type="catalytic activity">
    <reaction evidence="12">
        <text>(6R)-5,10-methylene-5,6,7,8-tetrahydrofolate + NADP(+) = (6R)-5,10-methenyltetrahydrofolate + NADPH</text>
        <dbReference type="Rhea" id="RHEA:22812"/>
        <dbReference type="ChEBI" id="CHEBI:15636"/>
        <dbReference type="ChEBI" id="CHEBI:57455"/>
        <dbReference type="ChEBI" id="CHEBI:57783"/>
        <dbReference type="ChEBI" id="CHEBI:58349"/>
        <dbReference type="EC" id="1.5.1.5"/>
    </reaction>
</comment>
<dbReference type="EC" id="3.5.4.9" evidence="12"/>
<evidence type="ECO:0000256" key="7">
    <source>
        <dbReference type="ARBA" id="ARBA00022857"/>
    </source>
</evidence>
<feature type="domain" description="Tetrahydrofolate dehydrogenase/cyclohydrolase NAD(P)-binding" evidence="14">
    <location>
        <begin position="142"/>
        <end position="288"/>
    </location>
</feature>
<keyword evidence="11 12" id="KW-0511">Multifunctional enzyme</keyword>
<keyword evidence="8 12" id="KW-0560">Oxidoreductase</keyword>
<dbReference type="InterPro" id="IPR046346">
    <property type="entry name" value="Aminoacid_DH-like_N_sf"/>
</dbReference>
<evidence type="ECO:0000259" key="13">
    <source>
        <dbReference type="Pfam" id="PF00763"/>
    </source>
</evidence>
<gene>
    <name evidence="12" type="primary">folD</name>
    <name evidence="15" type="ORF">GGD89_002204</name>
</gene>
<dbReference type="GO" id="GO:0006164">
    <property type="term" value="P:purine nucleotide biosynthetic process"/>
    <property type="evidence" value="ECO:0007669"/>
    <property type="project" value="UniProtKB-KW"/>
</dbReference>
<dbReference type="GO" id="GO:0005829">
    <property type="term" value="C:cytosol"/>
    <property type="evidence" value="ECO:0007669"/>
    <property type="project" value="TreeGrafter"/>
</dbReference>
<evidence type="ECO:0000259" key="14">
    <source>
        <dbReference type="Pfam" id="PF02882"/>
    </source>
</evidence>
<dbReference type="InterPro" id="IPR000672">
    <property type="entry name" value="THF_DH/CycHdrlase"/>
</dbReference>
<dbReference type="EC" id="1.5.1.5" evidence="12"/>
<dbReference type="Gene3D" id="3.40.50.10860">
    <property type="entry name" value="Leucine Dehydrogenase, chain A, domain 1"/>
    <property type="match status" value="1"/>
</dbReference>
<dbReference type="EMBL" id="JACIGK010000014">
    <property type="protein sequence ID" value="MBB4266572.1"/>
    <property type="molecule type" value="Genomic_DNA"/>
</dbReference>
<feature type="domain" description="Tetrahydrofolate dehydrogenase/cyclohydrolase catalytic" evidence="13">
    <location>
        <begin position="8"/>
        <end position="123"/>
    </location>
</feature>
<dbReference type="SUPFAM" id="SSF51735">
    <property type="entry name" value="NAD(P)-binding Rossmann-fold domains"/>
    <property type="match status" value="1"/>
</dbReference>
<name>A0A7W6RDQ5_9PROT</name>
<dbReference type="InterPro" id="IPR036291">
    <property type="entry name" value="NAD(P)-bd_dom_sf"/>
</dbReference>
<dbReference type="RefSeq" id="WP_184045124.1">
    <property type="nucleotide sequence ID" value="NZ_JACIGK010000014.1"/>
</dbReference>
<evidence type="ECO:0000313" key="15">
    <source>
        <dbReference type="EMBL" id="MBB4266572.1"/>
    </source>
</evidence>
<protein>
    <recommendedName>
        <fullName evidence="12">Bifunctional protein FolD</fullName>
    </recommendedName>
    <domain>
        <recommendedName>
            <fullName evidence="12">Methylenetetrahydrofolate dehydrogenase</fullName>
            <ecNumber evidence="12">1.5.1.5</ecNumber>
        </recommendedName>
    </domain>
    <domain>
        <recommendedName>
            <fullName evidence="12">Methenyltetrahydrofolate cyclohydrolase</fullName>
            <ecNumber evidence="12">3.5.4.9</ecNumber>
        </recommendedName>
    </domain>
</protein>
<keyword evidence="4 12" id="KW-0028">Amino-acid biosynthesis</keyword>
<dbReference type="Pfam" id="PF02882">
    <property type="entry name" value="THF_DHG_CYH_C"/>
    <property type="match status" value="1"/>
</dbReference>
<keyword evidence="10 12" id="KW-0486">Methionine biosynthesis</keyword>
<dbReference type="PANTHER" id="PTHR48099">
    <property type="entry name" value="C-1-TETRAHYDROFOLATE SYNTHASE, CYTOPLASMIC-RELATED"/>
    <property type="match status" value="1"/>
</dbReference>
<comment type="caution">
    <text evidence="12">Lacks conserved residue(s) required for the propagation of feature annotation.</text>
</comment>
<dbReference type="GO" id="GO:0035999">
    <property type="term" value="P:tetrahydrofolate interconversion"/>
    <property type="evidence" value="ECO:0007669"/>
    <property type="project" value="UniProtKB-UniRule"/>
</dbReference>
<comment type="function">
    <text evidence="12">Catalyzes the oxidation of 5,10-methylenetetrahydrofolate to 5,10-methenyltetrahydrofolate and then the hydrolysis of 5,10-methenyltetrahydrofolate to 10-formyltetrahydrofolate.</text>
</comment>
<organism evidence="15 16">
    <name type="scientific">Roseospira visakhapatnamensis</name>
    <dbReference type="NCBI Taxonomy" id="390880"/>
    <lineage>
        <taxon>Bacteria</taxon>
        <taxon>Pseudomonadati</taxon>
        <taxon>Pseudomonadota</taxon>
        <taxon>Alphaproteobacteria</taxon>
        <taxon>Rhodospirillales</taxon>
        <taxon>Rhodospirillaceae</taxon>
        <taxon>Roseospira</taxon>
    </lineage>
</organism>
<dbReference type="UniPathway" id="UPA00193"/>
<evidence type="ECO:0000256" key="10">
    <source>
        <dbReference type="ARBA" id="ARBA00023167"/>
    </source>
</evidence>
<evidence type="ECO:0000256" key="4">
    <source>
        <dbReference type="ARBA" id="ARBA00022605"/>
    </source>
</evidence>
<keyword evidence="5 12" id="KW-0658">Purine biosynthesis</keyword>
<dbReference type="GO" id="GO:0004488">
    <property type="term" value="F:methylenetetrahydrofolate dehydrogenase (NADP+) activity"/>
    <property type="evidence" value="ECO:0007669"/>
    <property type="project" value="UniProtKB-UniRule"/>
</dbReference>
<keyword evidence="16" id="KW-1185">Reference proteome</keyword>
<dbReference type="Gene3D" id="3.40.50.720">
    <property type="entry name" value="NAD(P)-binding Rossmann-like Domain"/>
    <property type="match status" value="1"/>
</dbReference>
<dbReference type="AlphaFoldDB" id="A0A7W6RDQ5"/>
<evidence type="ECO:0000256" key="2">
    <source>
        <dbReference type="ARBA" id="ARBA00011738"/>
    </source>
</evidence>
<evidence type="ECO:0000256" key="11">
    <source>
        <dbReference type="ARBA" id="ARBA00023268"/>
    </source>
</evidence>
<dbReference type="Proteomes" id="UP000554286">
    <property type="component" value="Unassembled WGS sequence"/>
</dbReference>
<dbReference type="FunFam" id="3.40.50.10860:FF:000005">
    <property type="entry name" value="C-1-tetrahydrofolate synthase, cytoplasmic, putative"/>
    <property type="match status" value="1"/>
</dbReference>
<keyword evidence="3 12" id="KW-0554">One-carbon metabolism</keyword>
<comment type="similarity">
    <text evidence="12">Belongs to the tetrahydrofolate dehydrogenase/cyclohydrolase family.</text>
</comment>
<evidence type="ECO:0000256" key="6">
    <source>
        <dbReference type="ARBA" id="ARBA00022801"/>
    </source>
</evidence>
<keyword evidence="9 12" id="KW-0368">Histidine biosynthesis</keyword>
<dbReference type="PANTHER" id="PTHR48099:SF5">
    <property type="entry name" value="C-1-TETRAHYDROFOLATE SYNTHASE, CYTOPLASMIC"/>
    <property type="match status" value="1"/>
</dbReference>
<dbReference type="GO" id="GO:0009086">
    <property type="term" value="P:methionine biosynthetic process"/>
    <property type="evidence" value="ECO:0007669"/>
    <property type="project" value="UniProtKB-KW"/>
</dbReference>
<evidence type="ECO:0000313" key="16">
    <source>
        <dbReference type="Proteomes" id="UP000554286"/>
    </source>
</evidence>
<comment type="caution">
    <text evidence="15">The sequence shown here is derived from an EMBL/GenBank/DDBJ whole genome shotgun (WGS) entry which is preliminary data.</text>
</comment>